<dbReference type="AlphaFoldDB" id="A0A1B8PHA8"/>
<dbReference type="PANTHER" id="PTHR43844">
    <property type="entry name" value="METHIONINE SYNTHASE"/>
    <property type="match status" value="1"/>
</dbReference>
<evidence type="ECO:0000313" key="2">
    <source>
        <dbReference type="EMBL" id="OBX48316.1"/>
    </source>
</evidence>
<keyword evidence="2" id="KW-0808">Transferase</keyword>
<accession>A0A1B8PHA8</accession>
<dbReference type="EMBL" id="LZDL01000005">
    <property type="protein sequence ID" value="OBX48316.1"/>
    <property type="molecule type" value="Genomic_DNA"/>
</dbReference>
<protein>
    <submittedName>
        <fullName evidence="2">5-methyltetrahydropteroyltriglutamate--homocysteine methyltransferase</fullName>
    </submittedName>
</protein>
<dbReference type="InterPro" id="IPR002629">
    <property type="entry name" value="Met_Synth_C/arc"/>
</dbReference>
<dbReference type="Pfam" id="PF01717">
    <property type="entry name" value="Meth_synt_2"/>
    <property type="match status" value="1"/>
</dbReference>
<evidence type="ECO:0000259" key="1">
    <source>
        <dbReference type="Pfam" id="PF01717"/>
    </source>
</evidence>
<gene>
    <name evidence="2" type="ORF">A9Z62_07010</name>
</gene>
<sequence>MKPFTTSLLGSMPRSQALLMARKKHALGKITTTELEQIVVQETKQIVALQQRTGTDIITSGELLRDNYLSFIAQKIQGATLMSMSEMLDHIKEKQVFESMLETLDVPALSIKNAICVGKISYKQSLVADEMLLLKNLTKQPIKATLPGPYLMARSMWLSPVSGLHYSSKEEMAKDVVAILKQEIDHLCELGVSVVQFDEPVLTEVIFSHHQTRSFMCAALSEKQDFAAELQFAKSLITQIFEYARNKNIKTALHVCRGNWSKDESVLLRGPYTSLVNLFESALPDILMLEFSTPRAGELSSLLESEILRQKCILGLGVINPRSDEVETVDQIVQRAEKALNYLPPEQIWLNPDCGFATFSNRPLNGFDIIEAKLKVLNEAKSILRERYVSRT</sequence>
<keyword evidence="2" id="KW-0489">Methyltransferase</keyword>
<comment type="caution">
    <text evidence="2">The sequence shown here is derived from an EMBL/GenBank/DDBJ whole genome shotgun (WGS) entry which is preliminary data.</text>
</comment>
<dbReference type="InterPro" id="IPR038071">
    <property type="entry name" value="UROD/MetE-like_sf"/>
</dbReference>
<dbReference type="GO" id="GO:0008270">
    <property type="term" value="F:zinc ion binding"/>
    <property type="evidence" value="ECO:0007669"/>
    <property type="project" value="InterPro"/>
</dbReference>
<proteinExistence type="predicted"/>
<dbReference type="RefSeq" id="WP_065245880.1">
    <property type="nucleotide sequence ID" value="NZ_LZDL01000005.1"/>
</dbReference>
<dbReference type="OrthoDB" id="244285at2"/>
<dbReference type="Gene3D" id="3.20.20.210">
    <property type="match status" value="1"/>
</dbReference>
<dbReference type="GO" id="GO:0003871">
    <property type="term" value="F:5-methyltetrahydropteroyltriglutamate-homocysteine S-methyltransferase activity"/>
    <property type="evidence" value="ECO:0007669"/>
    <property type="project" value="InterPro"/>
</dbReference>
<dbReference type="Proteomes" id="UP000092611">
    <property type="component" value="Unassembled WGS sequence"/>
</dbReference>
<organism evidence="2 3">
    <name type="scientific">Haemophilus haemolyticus</name>
    <dbReference type="NCBI Taxonomy" id="726"/>
    <lineage>
        <taxon>Bacteria</taxon>
        <taxon>Pseudomonadati</taxon>
        <taxon>Pseudomonadota</taxon>
        <taxon>Gammaproteobacteria</taxon>
        <taxon>Pasteurellales</taxon>
        <taxon>Pasteurellaceae</taxon>
        <taxon>Haemophilus</taxon>
    </lineage>
</organism>
<dbReference type="SUPFAM" id="SSF51726">
    <property type="entry name" value="UROD/MetE-like"/>
    <property type="match status" value="1"/>
</dbReference>
<dbReference type="PANTHER" id="PTHR43844:SF2">
    <property type="entry name" value="SYNTHASE, VITAMIN-B12 INDEPENDENT, PUTATIVE (AFU_ORTHOLOGUE AFUA_3G12060)-RELATED"/>
    <property type="match status" value="1"/>
</dbReference>
<dbReference type="GO" id="GO:0009086">
    <property type="term" value="P:methionine biosynthetic process"/>
    <property type="evidence" value="ECO:0007669"/>
    <property type="project" value="InterPro"/>
</dbReference>
<dbReference type="GO" id="GO:0032259">
    <property type="term" value="P:methylation"/>
    <property type="evidence" value="ECO:0007669"/>
    <property type="project" value="UniProtKB-KW"/>
</dbReference>
<feature type="domain" description="Cobalamin-independent methionine synthase MetE C-terminal/archaeal" evidence="1">
    <location>
        <begin position="5"/>
        <end position="359"/>
    </location>
</feature>
<evidence type="ECO:0000313" key="3">
    <source>
        <dbReference type="Proteomes" id="UP000092611"/>
    </source>
</evidence>
<dbReference type="CDD" id="cd03311">
    <property type="entry name" value="CIMS_C_terminal_like"/>
    <property type="match status" value="1"/>
</dbReference>
<name>A0A1B8PHA8_HAEHA</name>
<reference evidence="2 3" key="1">
    <citation type="submission" date="2016-06" db="EMBL/GenBank/DDBJ databases">
        <title>Draft genome of Haemophilus haemolyticus CCUG 24149.</title>
        <authorList>
            <person name="Engstrom-Jakobsson H."/>
            <person name="Salva-Serra F."/>
            <person name="Thorell K."/>
            <person name="Gonzales-Siles L."/>
            <person name="Karlsson R."/>
            <person name="Boulund F."/>
            <person name="Engstrand L."/>
            <person name="Kristiansson E."/>
            <person name="Moore E."/>
        </authorList>
    </citation>
    <scope>NUCLEOTIDE SEQUENCE [LARGE SCALE GENOMIC DNA]</scope>
    <source>
        <strain evidence="2 3">CCUG 24149</strain>
    </source>
</reference>